<protein>
    <submittedName>
        <fullName evidence="1">Uncharacterized protein</fullName>
    </submittedName>
</protein>
<evidence type="ECO:0000313" key="1">
    <source>
        <dbReference type="EMBL" id="AQT06424.1"/>
    </source>
</evidence>
<evidence type="ECO:0000313" key="2">
    <source>
        <dbReference type="Proteomes" id="UP000189055"/>
    </source>
</evidence>
<dbReference type="AlphaFoldDB" id="A0A1U9LIY5"/>
<proteinExistence type="predicted"/>
<gene>
    <name evidence="1" type="ORF">A0U91_15535</name>
</gene>
<name>A0A1U9LIY5_9PROT</name>
<organism evidence="1 2">
    <name type="scientific">Acetobacter persici</name>
    <dbReference type="NCBI Taxonomy" id="1076596"/>
    <lineage>
        <taxon>Bacteria</taxon>
        <taxon>Pseudomonadati</taxon>
        <taxon>Pseudomonadota</taxon>
        <taxon>Alphaproteobacteria</taxon>
        <taxon>Acetobacterales</taxon>
        <taxon>Acetobacteraceae</taxon>
        <taxon>Acetobacter</taxon>
    </lineage>
</organism>
<dbReference type="KEGG" id="aper:A0U91_15535"/>
<geneLocation type="plasmid" evidence="2">
    <name>pac1084_1</name>
</geneLocation>
<dbReference type="RefSeq" id="WP_077932051.1">
    <property type="nucleotide sequence ID" value="NZ_CP014688.1"/>
</dbReference>
<dbReference type="EMBL" id="CP014688">
    <property type="protein sequence ID" value="AQT06424.1"/>
    <property type="molecule type" value="Genomic_DNA"/>
</dbReference>
<keyword evidence="1" id="KW-0614">Plasmid</keyword>
<reference evidence="1 2" key="1">
    <citation type="submission" date="2016-03" db="EMBL/GenBank/DDBJ databases">
        <title>Acetic acid bacteria sequencing.</title>
        <authorList>
            <person name="Brandt J."/>
            <person name="Jakob F."/>
            <person name="Vogel R.F."/>
        </authorList>
    </citation>
    <scope>NUCLEOTIDE SEQUENCE [LARGE SCALE GENOMIC DNA]</scope>
    <source>
        <strain evidence="1 2">TMW2.1084</strain>
        <plasmid evidence="2">pac1084_1</plasmid>
    </source>
</reference>
<accession>A0A1U9LIY5</accession>
<dbReference type="Proteomes" id="UP000189055">
    <property type="component" value="Plasmid pAC1084_1"/>
</dbReference>
<sequence>MTHVESALANFSPFVDDGVCITLPDLTIENASDKVSITHHGEVLDITRDKDGLKHARTLVDEMAGAADEASAAIHTIAAACLISLQNDAEHIPDKIKIKPTIELPGDPFS</sequence>